<organism evidence="2 3">
    <name type="scientific">Prochlorococcus marinus XMU1408</name>
    <dbReference type="NCBI Taxonomy" id="2213228"/>
    <lineage>
        <taxon>Bacteria</taxon>
        <taxon>Bacillati</taxon>
        <taxon>Cyanobacteriota</taxon>
        <taxon>Cyanophyceae</taxon>
        <taxon>Synechococcales</taxon>
        <taxon>Prochlorococcaceae</taxon>
        <taxon>Prochlorococcus</taxon>
    </lineage>
</organism>
<reference evidence="2 3" key="1">
    <citation type="journal article" date="2018" name="Appl. Environ. Microbiol.">
        <title>Genome rearrangement shapes Prochlorococcus ecological adaptation.</title>
        <authorList>
            <person name="Yan W."/>
            <person name="Wei S."/>
            <person name="Wang Q."/>
            <person name="Xiao X."/>
            <person name="Zeng Q."/>
            <person name="Jiao N."/>
            <person name="Zhang R."/>
        </authorList>
    </citation>
    <scope>NUCLEOTIDE SEQUENCE [LARGE SCALE GENOMIC DNA]</scope>
    <source>
        <strain evidence="2 3">XMU1408</strain>
    </source>
</reference>
<dbReference type="AlphaFoldDB" id="A0A318R251"/>
<comment type="caution">
    <text evidence="2">The sequence shown here is derived from an EMBL/GenBank/DDBJ whole genome shotgun (WGS) entry which is preliminary data.</text>
</comment>
<gene>
    <name evidence="2" type="ORF">DNJ73_01305</name>
</gene>
<protein>
    <submittedName>
        <fullName evidence="2">Uncharacterized protein</fullName>
    </submittedName>
</protein>
<sequence length="239" mass="27366">MRHSLIVKLISFLLLCPLSINSALSANMNNQKLGNKLEEILNQKKYNLLKTFFLKNSFLDFENHYLEYRKDYKDSKWKITTISNHPNKIYLNIQIKSKRDIGNQIYNLHSKQTVKIETFKNKIKSYKVINEESILNTEGSPLIVKIIAPNEVQTGERYEVNLIVEKPLDNSLIASGMVVLKNREDLKISKEKFGIKPNLSGGLFKYVQAPLIPGFQTISAIITHPKGIYSLTKTIKVGL</sequence>
<evidence type="ECO:0000256" key="1">
    <source>
        <dbReference type="SAM" id="SignalP"/>
    </source>
</evidence>
<evidence type="ECO:0000313" key="3">
    <source>
        <dbReference type="Proteomes" id="UP000247807"/>
    </source>
</evidence>
<proteinExistence type="predicted"/>
<dbReference type="OrthoDB" id="507769at2"/>
<dbReference type="Proteomes" id="UP000247807">
    <property type="component" value="Unassembled WGS sequence"/>
</dbReference>
<dbReference type="EMBL" id="QJUE01000001">
    <property type="protein sequence ID" value="PYE03846.1"/>
    <property type="molecule type" value="Genomic_DNA"/>
</dbReference>
<feature type="signal peptide" evidence="1">
    <location>
        <begin position="1"/>
        <end position="25"/>
    </location>
</feature>
<feature type="chain" id="PRO_5016364286" evidence="1">
    <location>
        <begin position="26"/>
        <end position="239"/>
    </location>
</feature>
<evidence type="ECO:0000313" key="2">
    <source>
        <dbReference type="EMBL" id="PYE03846.1"/>
    </source>
</evidence>
<name>A0A318R251_PROMR</name>
<accession>A0A318R251</accession>
<keyword evidence="1" id="KW-0732">Signal</keyword>